<evidence type="ECO:0000313" key="4">
    <source>
        <dbReference type="Proteomes" id="UP000296706"/>
    </source>
</evidence>
<feature type="region of interest" description="Disordered" evidence="1">
    <location>
        <begin position="1"/>
        <end position="88"/>
    </location>
</feature>
<protein>
    <recommendedName>
        <fullName evidence="5">DUF3552 domain-containing protein</fullName>
    </recommendedName>
</protein>
<feature type="transmembrane region" description="Helical" evidence="2">
    <location>
        <begin position="261"/>
        <end position="283"/>
    </location>
</feature>
<accession>A0A4D6HAC7</accession>
<organism evidence="3 4">
    <name type="scientific">Halapricum salinum</name>
    <dbReference type="NCBI Taxonomy" id="1457250"/>
    <lineage>
        <taxon>Archaea</taxon>
        <taxon>Methanobacteriati</taxon>
        <taxon>Methanobacteriota</taxon>
        <taxon>Stenosarchaea group</taxon>
        <taxon>Halobacteria</taxon>
        <taxon>Halobacteriales</taxon>
        <taxon>Haloarculaceae</taxon>
        <taxon>Halapricum</taxon>
    </lineage>
</organism>
<evidence type="ECO:0000313" key="3">
    <source>
        <dbReference type="EMBL" id="QCC50770.1"/>
    </source>
</evidence>
<reference evidence="3 4" key="1">
    <citation type="journal article" date="2019" name="Nat. Commun.">
        <title>A new type of DNA phosphorothioation-based antiviral system in archaea.</title>
        <authorList>
            <person name="Xiong L."/>
            <person name="Liu S."/>
            <person name="Chen S."/>
            <person name="Xiao Y."/>
            <person name="Zhu B."/>
            <person name="Gao Y."/>
            <person name="Zhang Y."/>
            <person name="Chen B."/>
            <person name="Luo J."/>
            <person name="Deng Z."/>
            <person name="Chen X."/>
            <person name="Wang L."/>
            <person name="Chen S."/>
        </authorList>
    </citation>
    <scope>NUCLEOTIDE SEQUENCE [LARGE SCALE GENOMIC DNA]</scope>
    <source>
        <strain evidence="3 4">CBA1105</strain>
    </source>
</reference>
<dbReference type="KEGG" id="hsn:DV733_05710"/>
<keyword evidence="4" id="KW-1185">Reference proteome</keyword>
<dbReference type="GeneID" id="39847341"/>
<proteinExistence type="predicted"/>
<feature type="compositionally biased region" description="Acidic residues" evidence="1">
    <location>
        <begin position="14"/>
        <end position="25"/>
    </location>
</feature>
<feature type="compositionally biased region" description="Basic and acidic residues" evidence="1">
    <location>
        <begin position="64"/>
        <end position="88"/>
    </location>
</feature>
<name>A0A4D6HAC7_9EURY</name>
<dbReference type="RefSeq" id="WP_049994214.1">
    <property type="nucleotide sequence ID" value="NZ_CP031310.1"/>
</dbReference>
<dbReference type="EMBL" id="CP031310">
    <property type="protein sequence ID" value="QCC50770.1"/>
    <property type="molecule type" value="Genomic_DNA"/>
</dbReference>
<dbReference type="AlphaFoldDB" id="A0A4D6HAC7"/>
<feature type="compositionally biased region" description="Acidic residues" evidence="1">
    <location>
        <begin position="33"/>
        <end position="51"/>
    </location>
</feature>
<keyword evidence="2" id="KW-0472">Membrane</keyword>
<evidence type="ECO:0008006" key="5">
    <source>
        <dbReference type="Google" id="ProtNLM"/>
    </source>
</evidence>
<dbReference type="Proteomes" id="UP000296706">
    <property type="component" value="Chromosome"/>
</dbReference>
<keyword evidence="2" id="KW-0812">Transmembrane</keyword>
<feature type="transmembrane region" description="Helical" evidence="2">
    <location>
        <begin position="228"/>
        <end position="249"/>
    </location>
</feature>
<gene>
    <name evidence="3" type="ORF">DV733_05710</name>
</gene>
<evidence type="ECO:0000256" key="1">
    <source>
        <dbReference type="SAM" id="MobiDB-lite"/>
    </source>
</evidence>
<keyword evidence="2" id="KW-1133">Transmembrane helix</keyword>
<sequence>MSDEDETTHPFEEAAGDTDDSDDTDPIGSATVESDDETDPIDDTDMTDDGETGGIQTKSDSDDDRERELEKWEDRLDQREEGLDLRAEKLKDRAEELDQREADIETERANLEDWRADLDDWEAQLEQREQDLDDREAAIRERETELAERAADLDEKEQTLHTYVSDNLGDVDAKITDAVRESIGRAMQDIEPGKAEVDQESVDQTVSSAIDSAMADHKKGRFGTPGNVVFGLLGLALVAGGVSVVFLAESANLTSLFAEPMYNYGAAAALVLVGLAVNITAAAGRL</sequence>
<dbReference type="STRING" id="1457250.GCA_000755225_03457"/>
<evidence type="ECO:0000256" key="2">
    <source>
        <dbReference type="SAM" id="Phobius"/>
    </source>
</evidence>